<protein>
    <submittedName>
        <fullName evidence="1">Uncharacterized protein</fullName>
    </submittedName>
</protein>
<dbReference type="RefSeq" id="WP_183511101.1">
    <property type="nucleotide sequence ID" value="NZ_BAABGK010000042.1"/>
</dbReference>
<comment type="caution">
    <text evidence="1">The sequence shown here is derived from an EMBL/GenBank/DDBJ whole genome shotgun (WGS) entry which is preliminary data.</text>
</comment>
<dbReference type="Proteomes" id="UP000523000">
    <property type="component" value="Unassembled WGS sequence"/>
</dbReference>
<dbReference type="EMBL" id="JACHVS010000001">
    <property type="protein sequence ID" value="MBB2995907.1"/>
    <property type="molecule type" value="Genomic_DNA"/>
</dbReference>
<dbReference type="AlphaFoldDB" id="A0A839QJC0"/>
<organism evidence="1 2">
    <name type="scientific">Paeniglutamicibacter cryotolerans</name>
    <dbReference type="NCBI Taxonomy" id="670079"/>
    <lineage>
        <taxon>Bacteria</taxon>
        <taxon>Bacillati</taxon>
        <taxon>Actinomycetota</taxon>
        <taxon>Actinomycetes</taxon>
        <taxon>Micrococcales</taxon>
        <taxon>Micrococcaceae</taxon>
        <taxon>Paeniglutamicibacter</taxon>
    </lineage>
</organism>
<sequence>MTQQPDVGPDPRTEYLEQLLRTDRTAWELFRMGYETGLARSIDHEHLSRIIRAMELEHEHNKSFVKSTAGFIDVLAHRQQAGATPTHPRRNAA</sequence>
<reference evidence="1 2" key="1">
    <citation type="submission" date="2020-08" db="EMBL/GenBank/DDBJ databases">
        <title>Sequencing the genomes of 1000 actinobacteria strains.</title>
        <authorList>
            <person name="Klenk H.-P."/>
        </authorList>
    </citation>
    <scope>NUCLEOTIDE SEQUENCE [LARGE SCALE GENOMIC DNA]</scope>
    <source>
        <strain evidence="1 2">DSM 22826</strain>
    </source>
</reference>
<gene>
    <name evidence="1" type="ORF">E9229_002098</name>
</gene>
<evidence type="ECO:0000313" key="1">
    <source>
        <dbReference type="EMBL" id="MBB2995907.1"/>
    </source>
</evidence>
<proteinExistence type="predicted"/>
<keyword evidence="2" id="KW-1185">Reference proteome</keyword>
<name>A0A839QJC0_9MICC</name>
<evidence type="ECO:0000313" key="2">
    <source>
        <dbReference type="Proteomes" id="UP000523000"/>
    </source>
</evidence>
<accession>A0A839QJC0</accession>